<dbReference type="AlphaFoldDB" id="A0A0F9GVN4"/>
<accession>A0A0F9GVN4</accession>
<organism evidence="1">
    <name type="scientific">marine sediment metagenome</name>
    <dbReference type="NCBI Taxonomy" id="412755"/>
    <lineage>
        <taxon>unclassified sequences</taxon>
        <taxon>metagenomes</taxon>
        <taxon>ecological metagenomes</taxon>
    </lineage>
</organism>
<evidence type="ECO:0000313" key="1">
    <source>
        <dbReference type="EMBL" id="KKL67187.1"/>
    </source>
</evidence>
<comment type="caution">
    <text evidence="1">The sequence shown here is derived from an EMBL/GenBank/DDBJ whole genome shotgun (WGS) entry which is preliminary data.</text>
</comment>
<name>A0A0F9GVN4_9ZZZZ</name>
<dbReference type="EMBL" id="LAZR01026952">
    <property type="protein sequence ID" value="KKL67187.1"/>
    <property type="molecule type" value="Genomic_DNA"/>
</dbReference>
<proteinExistence type="predicted"/>
<reference evidence="1" key="1">
    <citation type="journal article" date="2015" name="Nature">
        <title>Complex archaea that bridge the gap between prokaryotes and eukaryotes.</title>
        <authorList>
            <person name="Spang A."/>
            <person name="Saw J.H."/>
            <person name="Jorgensen S.L."/>
            <person name="Zaremba-Niedzwiedzka K."/>
            <person name="Martijn J."/>
            <person name="Lind A.E."/>
            <person name="van Eijk R."/>
            <person name="Schleper C."/>
            <person name="Guy L."/>
            <person name="Ettema T.J."/>
        </authorList>
    </citation>
    <scope>NUCLEOTIDE SEQUENCE</scope>
</reference>
<gene>
    <name evidence="1" type="ORF">LCGC14_2137470</name>
</gene>
<feature type="non-terminal residue" evidence="1">
    <location>
        <position position="114"/>
    </location>
</feature>
<protein>
    <submittedName>
        <fullName evidence="1">Uncharacterized protein</fullName>
    </submittedName>
</protein>
<sequence length="114" mass="13104">MDDATATRFERDTNLRVPAAGSNGFAQRARFLAVEHREVWLRWRAQQLHRFYKRIHAELIAIRPGSRLYLAGADMFSGSELEESLRPTLLRKTTVTSALLQVGIDPRHYQQPEA</sequence>